<sequence length="239" mass="25032">MNANKLGDLQINGIGSSNGGTFNKVQLNGKGTVNGDAECTIFECNGAGVMNGNVKAEKATVSGSAKINGQLTVDEINVNGSASIQENVQMGKMTVAGKATVGGNLKGEEMTVNGKVTIDGDCEVESFKGEGAFMIGGLLNAETVRIKLSGESKAKEIGGQQIIATQEKQALLKLIKSFFPNKLEAEVIEGDEIELEGTTAQVVRGNQVVIGPNCEIGLVEYSGTFFQDKNAVVKESRKI</sequence>
<gene>
    <name evidence="2" type="ORF">DFR59_102397</name>
</gene>
<dbReference type="SUPFAM" id="SSF51161">
    <property type="entry name" value="Trimeric LpxA-like enzymes"/>
    <property type="match status" value="1"/>
</dbReference>
<dbReference type="InterPro" id="IPR011004">
    <property type="entry name" value="Trimer_LpxA-like_sf"/>
</dbReference>
<dbReference type="EMBL" id="QQAY01000002">
    <property type="protein sequence ID" value="RDI45763.1"/>
    <property type="molecule type" value="Genomic_DNA"/>
</dbReference>
<protein>
    <submittedName>
        <fullName evidence="2">Polymer-forming protein</fullName>
    </submittedName>
</protein>
<keyword evidence="3" id="KW-1185">Reference proteome</keyword>
<dbReference type="PANTHER" id="PTHR35024">
    <property type="entry name" value="HYPOTHETICAL CYTOSOLIC PROTEIN"/>
    <property type="match status" value="1"/>
</dbReference>
<dbReference type="PANTHER" id="PTHR35024:SF4">
    <property type="entry name" value="POLYMER-FORMING CYTOSKELETAL PROTEIN"/>
    <property type="match status" value="1"/>
</dbReference>
<proteinExistence type="inferred from homology"/>
<accession>A0A370GV06</accession>
<dbReference type="InterPro" id="IPR007607">
    <property type="entry name" value="BacA/B"/>
</dbReference>
<evidence type="ECO:0000256" key="1">
    <source>
        <dbReference type="ARBA" id="ARBA00044755"/>
    </source>
</evidence>
<dbReference type="Pfam" id="PF04519">
    <property type="entry name" value="Bactofilin"/>
    <property type="match status" value="1"/>
</dbReference>
<dbReference type="Proteomes" id="UP000255326">
    <property type="component" value="Unassembled WGS sequence"/>
</dbReference>
<name>A0A370GV06_9BACI</name>
<comment type="caution">
    <text evidence="2">The sequence shown here is derived from an EMBL/GenBank/DDBJ whole genome shotgun (WGS) entry which is preliminary data.</text>
</comment>
<dbReference type="RefSeq" id="WP_114744578.1">
    <property type="nucleotide sequence ID" value="NZ_QQAY01000002.1"/>
</dbReference>
<dbReference type="OrthoDB" id="1730007at2"/>
<reference evidence="2 3" key="1">
    <citation type="submission" date="2018-07" db="EMBL/GenBank/DDBJ databases">
        <title>Genomic Encyclopedia of Type Strains, Phase IV (KMG-IV): sequencing the most valuable type-strain genomes for metagenomic binning, comparative biology and taxonomic classification.</title>
        <authorList>
            <person name="Goeker M."/>
        </authorList>
    </citation>
    <scope>NUCLEOTIDE SEQUENCE [LARGE SCALE GENOMIC DNA]</scope>
    <source>
        <strain evidence="2 3">DSM 25281</strain>
    </source>
</reference>
<evidence type="ECO:0000313" key="2">
    <source>
        <dbReference type="EMBL" id="RDI45763.1"/>
    </source>
</evidence>
<organism evidence="2 3">
    <name type="scientific">Falsibacillus pallidus</name>
    <dbReference type="NCBI Taxonomy" id="493781"/>
    <lineage>
        <taxon>Bacteria</taxon>
        <taxon>Bacillati</taxon>
        <taxon>Bacillota</taxon>
        <taxon>Bacilli</taxon>
        <taxon>Bacillales</taxon>
        <taxon>Bacillaceae</taxon>
        <taxon>Falsibacillus</taxon>
    </lineage>
</organism>
<comment type="similarity">
    <text evidence="1">Belongs to the bactofilin family.</text>
</comment>
<dbReference type="AlphaFoldDB" id="A0A370GV06"/>
<evidence type="ECO:0000313" key="3">
    <source>
        <dbReference type="Proteomes" id="UP000255326"/>
    </source>
</evidence>